<feature type="transmembrane region" description="Helical" evidence="1">
    <location>
        <begin position="106"/>
        <end position="129"/>
    </location>
</feature>
<dbReference type="Proteomes" id="UP000179807">
    <property type="component" value="Unassembled WGS sequence"/>
</dbReference>
<feature type="transmembrane region" description="Helical" evidence="1">
    <location>
        <begin position="274"/>
        <end position="297"/>
    </location>
</feature>
<evidence type="ECO:0000256" key="1">
    <source>
        <dbReference type="SAM" id="Phobius"/>
    </source>
</evidence>
<evidence type="ECO:0000313" key="3">
    <source>
        <dbReference type="Proteomes" id="UP000179807"/>
    </source>
</evidence>
<feature type="transmembrane region" description="Helical" evidence="1">
    <location>
        <begin position="303"/>
        <end position="322"/>
    </location>
</feature>
<name>A0A1J4J8M1_9EUKA</name>
<reference evidence="2" key="1">
    <citation type="submission" date="2016-10" db="EMBL/GenBank/DDBJ databases">
        <authorList>
            <person name="Benchimol M."/>
            <person name="Almeida L.G."/>
            <person name="Vasconcelos A.T."/>
            <person name="Perreira-Neves A."/>
            <person name="Rosa I.A."/>
            <person name="Tasca T."/>
            <person name="Bogo M.R."/>
            <person name="de Souza W."/>
        </authorList>
    </citation>
    <scope>NUCLEOTIDE SEQUENCE [LARGE SCALE GENOMIC DNA]</scope>
    <source>
        <strain evidence="2">K</strain>
    </source>
</reference>
<protein>
    <submittedName>
        <fullName evidence="2">Uncharacterized protein</fullName>
    </submittedName>
</protein>
<evidence type="ECO:0000313" key="2">
    <source>
        <dbReference type="EMBL" id="OHS95041.1"/>
    </source>
</evidence>
<comment type="caution">
    <text evidence="2">The sequence shown here is derived from an EMBL/GenBank/DDBJ whole genome shotgun (WGS) entry which is preliminary data.</text>
</comment>
<keyword evidence="1" id="KW-0812">Transmembrane</keyword>
<sequence length="390" mass="45078">MVEIWNICDAWFVIYFYDSCLCLSLYYFYFILFDFNCFLFIVFSYHNFCYSSSLLKFTLTSSFRSNISNNTSTSIFYTLSYVFIILFSLFYAYTALCARLLHYHDLFYVYLLFSYWFSINTICNVIYMITSHLSTGFYFTSNTPKPLQWPLSFVFKLSLVNNLGIAAKMALILPFVDFIKIGARTKPKLLQDFFFKINEKLASYLSKVSDLVITIFKKVSRFIDRKFTYPSRIGMIYSLMYGIKVKDGCTKYAENSVKYYINLLNETCTVGNNLGAICLIAAVTGGFAVYSICRHYVNSSNQATMSFLISGATGFFFVFALVQVWRSMIRGMYEGILVGFSEMSFRMRNLDNNVANMLGNEYQKELDRRINCQPLGSPLTSLTITLVICI</sequence>
<proteinExistence type="predicted"/>
<dbReference type="GeneID" id="94830353"/>
<keyword evidence="1" id="KW-0472">Membrane</keyword>
<keyword evidence="3" id="KW-1185">Reference proteome</keyword>
<dbReference type="EMBL" id="MLAK01001271">
    <property type="protein sequence ID" value="OHS95041.1"/>
    <property type="molecule type" value="Genomic_DNA"/>
</dbReference>
<feature type="transmembrane region" description="Helical" evidence="1">
    <location>
        <begin position="149"/>
        <end position="176"/>
    </location>
</feature>
<dbReference type="RefSeq" id="XP_068348178.1">
    <property type="nucleotide sequence ID" value="XM_068495649.1"/>
</dbReference>
<dbReference type="AlphaFoldDB" id="A0A1J4J8M1"/>
<keyword evidence="1" id="KW-1133">Transmembrane helix</keyword>
<dbReference type="OrthoDB" id="10650724at2759"/>
<feature type="transmembrane region" description="Helical" evidence="1">
    <location>
        <begin position="75"/>
        <end position="94"/>
    </location>
</feature>
<dbReference type="VEuPathDB" id="TrichDB:TRFO_10761"/>
<accession>A0A1J4J8M1</accession>
<gene>
    <name evidence="2" type="ORF">TRFO_10761</name>
</gene>
<organism evidence="2 3">
    <name type="scientific">Tritrichomonas foetus</name>
    <dbReference type="NCBI Taxonomy" id="1144522"/>
    <lineage>
        <taxon>Eukaryota</taxon>
        <taxon>Metamonada</taxon>
        <taxon>Parabasalia</taxon>
        <taxon>Tritrichomonadida</taxon>
        <taxon>Tritrichomonadidae</taxon>
        <taxon>Tritrichomonas</taxon>
    </lineage>
</organism>